<dbReference type="EMBL" id="VSSQ01079199">
    <property type="protein sequence ID" value="MPN28784.1"/>
    <property type="molecule type" value="Genomic_DNA"/>
</dbReference>
<reference evidence="5" key="1">
    <citation type="submission" date="2019-08" db="EMBL/GenBank/DDBJ databases">
        <authorList>
            <person name="Kucharzyk K."/>
            <person name="Murdoch R.W."/>
            <person name="Higgins S."/>
            <person name="Loffler F."/>
        </authorList>
    </citation>
    <scope>NUCLEOTIDE SEQUENCE</scope>
</reference>
<keyword evidence="3 5" id="KW-0418">Kinase</keyword>
<evidence type="ECO:0000256" key="2">
    <source>
        <dbReference type="ARBA" id="ARBA00022741"/>
    </source>
</evidence>
<evidence type="ECO:0000256" key="3">
    <source>
        <dbReference type="ARBA" id="ARBA00022777"/>
    </source>
</evidence>
<proteinExistence type="predicted"/>
<evidence type="ECO:0000256" key="4">
    <source>
        <dbReference type="ARBA" id="ARBA00022840"/>
    </source>
</evidence>
<dbReference type="InterPro" id="IPR043129">
    <property type="entry name" value="ATPase_NBD"/>
</dbReference>
<name>A0A645GXM8_9ZZZZ</name>
<dbReference type="GO" id="GO:0006083">
    <property type="term" value="P:acetate metabolic process"/>
    <property type="evidence" value="ECO:0007669"/>
    <property type="project" value="TreeGrafter"/>
</dbReference>
<protein>
    <submittedName>
        <fullName evidence="5">Acetate kinase</fullName>
        <ecNumber evidence="5">2.7.2.1</ecNumber>
    </submittedName>
</protein>
<dbReference type="PANTHER" id="PTHR21060">
    <property type="entry name" value="ACETATE KINASE"/>
    <property type="match status" value="1"/>
</dbReference>
<keyword evidence="1 5" id="KW-0808">Transferase</keyword>
<dbReference type="InterPro" id="IPR000890">
    <property type="entry name" value="Aliphatic_acid_kin_short-chain"/>
</dbReference>
<dbReference type="PANTHER" id="PTHR21060:SF15">
    <property type="entry name" value="ACETATE KINASE-RELATED"/>
    <property type="match status" value="1"/>
</dbReference>
<keyword evidence="2" id="KW-0547">Nucleotide-binding</keyword>
<sequence length="105" mass="11591">MRAIDIVVYRVKKYIGSYVAAMGGVDAIVCTAGIGENSPYIRSKICDGIEPYGAFLDKVRNEKNQSDSEISTQDSQVKIFVISTNEELVIARETSRLCNQNKALI</sequence>
<evidence type="ECO:0000256" key="1">
    <source>
        <dbReference type="ARBA" id="ARBA00022679"/>
    </source>
</evidence>
<gene>
    <name evidence="5" type="primary">ackA_57</name>
    <name evidence="5" type="ORF">SDC9_176229</name>
</gene>
<dbReference type="GO" id="GO:0005524">
    <property type="term" value="F:ATP binding"/>
    <property type="evidence" value="ECO:0007669"/>
    <property type="project" value="UniProtKB-KW"/>
</dbReference>
<dbReference type="Gene3D" id="3.30.420.40">
    <property type="match status" value="1"/>
</dbReference>
<evidence type="ECO:0000313" key="5">
    <source>
        <dbReference type="EMBL" id="MPN28784.1"/>
    </source>
</evidence>
<comment type="caution">
    <text evidence="5">The sequence shown here is derived from an EMBL/GenBank/DDBJ whole genome shotgun (WGS) entry which is preliminary data.</text>
</comment>
<dbReference type="Pfam" id="PF00871">
    <property type="entry name" value="Acetate_kinase"/>
    <property type="match status" value="1"/>
</dbReference>
<keyword evidence="4" id="KW-0067">ATP-binding</keyword>
<dbReference type="SUPFAM" id="SSF53067">
    <property type="entry name" value="Actin-like ATPase domain"/>
    <property type="match status" value="1"/>
</dbReference>
<dbReference type="AlphaFoldDB" id="A0A645GXM8"/>
<dbReference type="PRINTS" id="PR00471">
    <property type="entry name" value="ACETATEKNASE"/>
</dbReference>
<accession>A0A645GXM8</accession>
<dbReference type="EC" id="2.7.2.1" evidence="5"/>
<organism evidence="5">
    <name type="scientific">bioreactor metagenome</name>
    <dbReference type="NCBI Taxonomy" id="1076179"/>
    <lineage>
        <taxon>unclassified sequences</taxon>
        <taxon>metagenomes</taxon>
        <taxon>ecological metagenomes</taxon>
    </lineage>
</organism>
<dbReference type="GO" id="GO:0008776">
    <property type="term" value="F:acetate kinase activity"/>
    <property type="evidence" value="ECO:0007669"/>
    <property type="project" value="UniProtKB-EC"/>
</dbReference>